<keyword evidence="5 8" id="KW-0812">Transmembrane</keyword>
<keyword evidence="4 8" id="KW-1003">Cell membrane</keyword>
<feature type="transmembrane region" description="Helical" evidence="8">
    <location>
        <begin position="199"/>
        <end position="219"/>
    </location>
</feature>
<evidence type="ECO:0000256" key="1">
    <source>
        <dbReference type="ARBA" id="ARBA00004651"/>
    </source>
</evidence>
<protein>
    <recommendedName>
        <fullName evidence="8">Probable membrane transporter protein</fullName>
    </recommendedName>
</protein>
<dbReference type="Proteomes" id="UP000322699">
    <property type="component" value="Unassembled WGS sequence"/>
</dbReference>
<name>A0A5B1CIP9_9BACT</name>
<feature type="transmembrane region" description="Helical" evidence="8">
    <location>
        <begin position="106"/>
        <end position="122"/>
    </location>
</feature>
<comment type="similarity">
    <text evidence="2 8">Belongs to the 4-toluene sulfonate uptake permease (TSUP) (TC 2.A.102) family.</text>
</comment>
<evidence type="ECO:0000313" key="9">
    <source>
        <dbReference type="EMBL" id="KAA1259785.1"/>
    </source>
</evidence>
<dbReference type="AlphaFoldDB" id="A0A5B1CIP9"/>
<feature type="transmembrane region" description="Helical" evidence="8">
    <location>
        <begin position="76"/>
        <end position="94"/>
    </location>
</feature>
<evidence type="ECO:0000256" key="6">
    <source>
        <dbReference type="ARBA" id="ARBA00022989"/>
    </source>
</evidence>
<evidence type="ECO:0000256" key="5">
    <source>
        <dbReference type="ARBA" id="ARBA00022692"/>
    </source>
</evidence>
<dbReference type="GO" id="GO:0005886">
    <property type="term" value="C:plasma membrane"/>
    <property type="evidence" value="ECO:0007669"/>
    <property type="project" value="UniProtKB-SubCell"/>
</dbReference>
<evidence type="ECO:0000256" key="3">
    <source>
        <dbReference type="ARBA" id="ARBA00022448"/>
    </source>
</evidence>
<dbReference type="InterPro" id="IPR002781">
    <property type="entry name" value="TM_pro_TauE-like"/>
</dbReference>
<keyword evidence="10" id="KW-1185">Reference proteome</keyword>
<evidence type="ECO:0000256" key="7">
    <source>
        <dbReference type="ARBA" id="ARBA00023136"/>
    </source>
</evidence>
<proteinExistence type="inferred from homology"/>
<feature type="transmembrane region" description="Helical" evidence="8">
    <location>
        <begin position="172"/>
        <end position="193"/>
    </location>
</feature>
<accession>A0A5B1CIP9</accession>
<dbReference type="PANTHER" id="PTHR30269">
    <property type="entry name" value="TRANSMEMBRANE PROTEIN YFCA"/>
    <property type="match status" value="1"/>
</dbReference>
<evidence type="ECO:0000313" key="10">
    <source>
        <dbReference type="Proteomes" id="UP000322699"/>
    </source>
</evidence>
<feature type="transmembrane region" description="Helical" evidence="8">
    <location>
        <begin position="231"/>
        <end position="251"/>
    </location>
</feature>
<feature type="transmembrane region" description="Helical" evidence="8">
    <location>
        <begin position="6"/>
        <end position="29"/>
    </location>
</feature>
<dbReference type="RefSeq" id="WP_068258297.1">
    <property type="nucleotide sequence ID" value="NZ_LWSK01000004.1"/>
</dbReference>
<gene>
    <name evidence="9" type="ORF">LF1_23220</name>
</gene>
<evidence type="ECO:0000256" key="4">
    <source>
        <dbReference type="ARBA" id="ARBA00022475"/>
    </source>
</evidence>
<sequence>MSELLIDYATIAVILCLGIFVQAAAGFAGGMLIVPLLMWFGYSIPAAQVALLIATIPQNLYGVWALRSDISVRQLAIPGLARVAFFPLGIWVLARMESLPSETLRQIVGGFILAATLATILIRPTPRPSIHPLWSWVTFPISGMVQGMVGMGGPVMVFWVQAHDWNTRQSRGFLFAMYLISIVPAILILWLAFGNRLLAPAVIATCSIPLLWIATHLGLKVGSWLGRKRLRIVTLGLLLMTGIAGLAAPWMR</sequence>
<dbReference type="PANTHER" id="PTHR30269:SF37">
    <property type="entry name" value="MEMBRANE TRANSPORTER PROTEIN"/>
    <property type="match status" value="1"/>
</dbReference>
<dbReference type="InterPro" id="IPR052017">
    <property type="entry name" value="TSUP"/>
</dbReference>
<reference evidence="9 10" key="1">
    <citation type="submission" date="2019-08" db="EMBL/GenBank/DDBJ databases">
        <title>Deep-cultivation of Planctomycetes and their phenomic and genomic characterization uncovers novel biology.</title>
        <authorList>
            <person name="Wiegand S."/>
            <person name="Jogler M."/>
            <person name="Boedeker C."/>
            <person name="Pinto D."/>
            <person name="Vollmers J."/>
            <person name="Rivas-Marin E."/>
            <person name="Kohn T."/>
            <person name="Peeters S.H."/>
            <person name="Heuer A."/>
            <person name="Rast P."/>
            <person name="Oberbeckmann S."/>
            <person name="Bunk B."/>
            <person name="Jeske O."/>
            <person name="Meyerdierks A."/>
            <person name="Storesund J.E."/>
            <person name="Kallscheuer N."/>
            <person name="Luecker S."/>
            <person name="Lage O.M."/>
            <person name="Pohl T."/>
            <person name="Merkel B.J."/>
            <person name="Hornburger P."/>
            <person name="Mueller R.-W."/>
            <person name="Bruemmer F."/>
            <person name="Labrenz M."/>
            <person name="Spormann A.M."/>
            <person name="Op Den Camp H."/>
            <person name="Overmann J."/>
            <person name="Amann R."/>
            <person name="Jetten M.S.M."/>
            <person name="Mascher T."/>
            <person name="Medema M.H."/>
            <person name="Devos D.P."/>
            <person name="Kaster A.-K."/>
            <person name="Ovreas L."/>
            <person name="Rohde M."/>
            <person name="Galperin M.Y."/>
            <person name="Jogler C."/>
        </authorList>
    </citation>
    <scope>NUCLEOTIDE SEQUENCE [LARGE SCALE GENOMIC DNA]</scope>
    <source>
        <strain evidence="9 10">LF1</strain>
    </source>
</reference>
<dbReference type="EMBL" id="VRLW01000001">
    <property type="protein sequence ID" value="KAA1259785.1"/>
    <property type="molecule type" value="Genomic_DNA"/>
</dbReference>
<keyword evidence="7 8" id="KW-0472">Membrane</keyword>
<comment type="caution">
    <text evidence="9">The sequence shown here is derived from an EMBL/GenBank/DDBJ whole genome shotgun (WGS) entry which is preliminary data.</text>
</comment>
<feature type="transmembrane region" description="Helical" evidence="8">
    <location>
        <begin position="36"/>
        <end position="56"/>
    </location>
</feature>
<organism evidence="9 10">
    <name type="scientific">Rubripirellula obstinata</name>
    <dbReference type="NCBI Taxonomy" id="406547"/>
    <lineage>
        <taxon>Bacteria</taxon>
        <taxon>Pseudomonadati</taxon>
        <taxon>Planctomycetota</taxon>
        <taxon>Planctomycetia</taxon>
        <taxon>Pirellulales</taxon>
        <taxon>Pirellulaceae</taxon>
        <taxon>Rubripirellula</taxon>
    </lineage>
</organism>
<comment type="subcellular location">
    <subcellularLocation>
        <location evidence="1 8">Cell membrane</location>
        <topology evidence="1 8">Multi-pass membrane protein</topology>
    </subcellularLocation>
</comment>
<keyword evidence="3" id="KW-0813">Transport</keyword>
<feature type="transmembrane region" description="Helical" evidence="8">
    <location>
        <begin position="134"/>
        <end position="160"/>
    </location>
</feature>
<dbReference type="Pfam" id="PF01925">
    <property type="entry name" value="TauE"/>
    <property type="match status" value="1"/>
</dbReference>
<evidence type="ECO:0000256" key="2">
    <source>
        <dbReference type="ARBA" id="ARBA00009142"/>
    </source>
</evidence>
<keyword evidence="6 8" id="KW-1133">Transmembrane helix</keyword>
<evidence type="ECO:0000256" key="8">
    <source>
        <dbReference type="RuleBase" id="RU363041"/>
    </source>
</evidence>